<keyword evidence="4" id="KW-1185">Reference proteome</keyword>
<dbReference type="InterPro" id="IPR011659">
    <property type="entry name" value="WD40"/>
</dbReference>
<reference evidence="3 4" key="1">
    <citation type="submission" date="2017-02" db="EMBL/GenBank/DDBJ databases">
        <authorList>
            <person name="Peterson S.W."/>
        </authorList>
    </citation>
    <scope>NUCLEOTIDE SEQUENCE [LARGE SCALE GENOMIC DNA]</scope>
    <source>
        <strain evidence="3 4">DSM 16080</strain>
    </source>
</reference>
<evidence type="ECO:0000256" key="1">
    <source>
        <dbReference type="ARBA" id="ARBA00009820"/>
    </source>
</evidence>
<protein>
    <submittedName>
        <fullName evidence="3">TolB protein</fullName>
    </submittedName>
</protein>
<organism evidence="3 4">
    <name type="scientific">Paucidesulfovibrio gracilis DSM 16080</name>
    <dbReference type="NCBI Taxonomy" id="1121449"/>
    <lineage>
        <taxon>Bacteria</taxon>
        <taxon>Pseudomonadati</taxon>
        <taxon>Thermodesulfobacteriota</taxon>
        <taxon>Desulfovibrionia</taxon>
        <taxon>Desulfovibrionales</taxon>
        <taxon>Desulfovibrionaceae</taxon>
        <taxon>Paucidesulfovibrio</taxon>
    </lineage>
</organism>
<dbReference type="Pfam" id="PF07676">
    <property type="entry name" value="PD40"/>
    <property type="match status" value="4"/>
</dbReference>
<sequence>MKRRNGIGKGMICVLALGVWILAGMMPVASASAQSPGVSVDIFGPGQGQLNLVVLSPRGLDGGTPPDLAAVFEEAVQQNLNFLPFVQMVAVDSLLGGDPSTGVRIEEIDLKPLRLAKVDLVVTMGWEDNNLQARVYDTLNGRRLVGKAYPELDRPKTPLAADAFCAAFMKALTGRNGFFNSDLAYVGKVSEGREIFVVSPQGRERRQLTKLGGINLSPAWDNNGDRIVFTHVGEKSHSLGIVDRATGKTRMRSFPGYTVIGPDFLPNGDMAVTLSIKGRPDIYRLNRAFQVQETLAASHSIDVSPSFDQKGIRMAFVSDRRGNPHIFLKEMLTGQVRRVTHDGKYNTSPCMSPDGRYVAFSRQVEGRHRIFVHDLMTGQERQITFGPGNDEEPAFGPDGYFIAFSSSRSGTYQIYLTTRHADQPKLVPTGSGEATAPAWDTSRIQY</sequence>
<dbReference type="PANTHER" id="PTHR36842">
    <property type="entry name" value="PROTEIN TOLB HOMOLOG"/>
    <property type="match status" value="1"/>
</dbReference>
<dbReference type="InterPro" id="IPR011042">
    <property type="entry name" value="6-blade_b-propeller_TolB-like"/>
</dbReference>
<dbReference type="EMBL" id="FUYC01000003">
    <property type="protein sequence ID" value="SKA77654.1"/>
    <property type="molecule type" value="Genomic_DNA"/>
</dbReference>
<dbReference type="AlphaFoldDB" id="A0A1T4WJZ7"/>
<dbReference type="Proteomes" id="UP000190027">
    <property type="component" value="Unassembled WGS sequence"/>
</dbReference>
<gene>
    <name evidence="3" type="ORF">SAMN02745704_01017</name>
</gene>
<evidence type="ECO:0000313" key="3">
    <source>
        <dbReference type="EMBL" id="SKA77654.1"/>
    </source>
</evidence>
<evidence type="ECO:0000256" key="2">
    <source>
        <dbReference type="SAM" id="MobiDB-lite"/>
    </source>
</evidence>
<accession>A0A1T4WJZ7</accession>
<dbReference type="PANTHER" id="PTHR36842:SF1">
    <property type="entry name" value="PROTEIN TOLB"/>
    <property type="match status" value="1"/>
</dbReference>
<dbReference type="SUPFAM" id="SSF69304">
    <property type="entry name" value="Tricorn protease N-terminal domain"/>
    <property type="match status" value="1"/>
</dbReference>
<dbReference type="Gene3D" id="3.40.50.10070">
    <property type="entry name" value="TolB, N-terminal domain"/>
    <property type="match status" value="1"/>
</dbReference>
<dbReference type="STRING" id="1121449.SAMN02745704_01017"/>
<dbReference type="RefSeq" id="WP_234990625.1">
    <property type="nucleotide sequence ID" value="NZ_FUYC01000003.1"/>
</dbReference>
<comment type="similarity">
    <text evidence="1">Belongs to the TolB family.</text>
</comment>
<proteinExistence type="inferred from homology"/>
<dbReference type="Gene3D" id="2.120.10.30">
    <property type="entry name" value="TolB, C-terminal domain"/>
    <property type="match status" value="2"/>
</dbReference>
<name>A0A1T4WJZ7_9BACT</name>
<evidence type="ECO:0000313" key="4">
    <source>
        <dbReference type="Proteomes" id="UP000190027"/>
    </source>
</evidence>
<feature type="region of interest" description="Disordered" evidence="2">
    <location>
        <begin position="426"/>
        <end position="446"/>
    </location>
</feature>